<name>A0A843TIA7_COLES</name>
<dbReference type="AlphaFoldDB" id="A0A843TIA7"/>
<protein>
    <submittedName>
        <fullName evidence="1">Uncharacterized protein</fullName>
    </submittedName>
</protein>
<reference evidence="1" key="1">
    <citation type="submission" date="2017-07" db="EMBL/GenBank/DDBJ databases">
        <title>Taro Niue Genome Assembly and Annotation.</title>
        <authorList>
            <person name="Atibalentja N."/>
            <person name="Keating K."/>
            <person name="Fields C.J."/>
        </authorList>
    </citation>
    <scope>NUCLEOTIDE SEQUENCE</scope>
    <source>
        <strain evidence="1">Niue_2</strain>
        <tissue evidence="1">Leaf</tissue>
    </source>
</reference>
<organism evidence="1 2">
    <name type="scientific">Colocasia esculenta</name>
    <name type="common">Wild taro</name>
    <name type="synonym">Arum esculentum</name>
    <dbReference type="NCBI Taxonomy" id="4460"/>
    <lineage>
        <taxon>Eukaryota</taxon>
        <taxon>Viridiplantae</taxon>
        <taxon>Streptophyta</taxon>
        <taxon>Embryophyta</taxon>
        <taxon>Tracheophyta</taxon>
        <taxon>Spermatophyta</taxon>
        <taxon>Magnoliopsida</taxon>
        <taxon>Liliopsida</taxon>
        <taxon>Araceae</taxon>
        <taxon>Aroideae</taxon>
        <taxon>Colocasieae</taxon>
        <taxon>Colocasia</taxon>
    </lineage>
</organism>
<sequence>MQVLRALWKWKLSPNAALRRIWISMSVPLSYLDIPLSVWRTHSLDCSPRPDGIAVAAQQRVDAPRVLAARNAGGVWLGIEEMELAFMAPRCLPSPLRCRIMVSQGPGHPGLNRCSLLSSSHHWKLTVKSSLNVPPTGQSGELNKVTGYMHMLSDTLWKSLPEPVKELPWKKATDLVFHRLIHLGKKALKWFLVGFLLVSFSSDVSFSLSRNMELLIPLGLFIGITVADFLVEISKELIQSTTKDNGSEEQLLRIGTIFVCLNLVTRYVALPGRIVLSHMSSGGLLQALWLAKELQGTESEKDVESSVNVELQEPVA</sequence>
<dbReference type="Proteomes" id="UP000652761">
    <property type="component" value="Unassembled WGS sequence"/>
</dbReference>
<keyword evidence="2" id="KW-1185">Reference proteome</keyword>
<dbReference type="PANTHER" id="PTHR36000">
    <property type="entry name" value="DEFECTIVE 1273 PROTEIN, PUTATIVE-RELATED"/>
    <property type="match status" value="1"/>
</dbReference>
<dbReference type="EMBL" id="NMUH01000078">
    <property type="protein sequence ID" value="MQL70765.1"/>
    <property type="molecule type" value="Genomic_DNA"/>
</dbReference>
<dbReference type="PANTHER" id="PTHR36000:SF3">
    <property type="entry name" value="EMBRYO DEFECTIVE 1273"/>
    <property type="match status" value="1"/>
</dbReference>
<gene>
    <name evidence="1" type="ORF">Taro_003082</name>
</gene>
<dbReference type="OrthoDB" id="742048at2759"/>
<proteinExistence type="predicted"/>
<accession>A0A843TIA7</accession>
<evidence type="ECO:0000313" key="2">
    <source>
        <dbReference type="Proteomes" id="UP000652761"/>
    </source>
</evidence>
<comment type="caution">
    <text evidence="1">The sequence shown here is derived from an EMBL/GenBank/DDBJ whole genome shotgun (WGS) entry which is preliminary data.</text>
</comment>
<evidence type="ECO:0000313" key="1">
    <source>
        <dbReference type="EMBL" id="MQL70765.1"/>
    </source>
</evidence>